<accession>A0A9P8PAM9</accession>
<dbReference type="RefSeq" id="XP_046062906.1">
    <property type="nucleotide sequence ID" value="XM_046203095.1"/>
</dbReference>
<evidence type="ECO:0000256" key="1">
    <source>
        <dbReference type="SAM" id="MobiDB-lite"/>
    </source>
</evidence>
<evidence type="ECO:0000313" key="3">
    <source>
        <dbReference type="Proteomes" id="UP000769157"/>
    </source>
</evidence>
<evidence type="ECO:0000313" key="2">
    <source>
        <dbReference type="EMBL" id="KAH3668492.1"/>
    </source>
</evidence>
<feature type="region of interest" description="Disordered" evidence="1">
    <location>
        <begin position="1"/>
        <end position="41"/>
    </location>
</feature>
<dbReference type="AlphaFoldDB" id="A0A9P8PAM9"/>
<protein>
    <submittedName>
        <fullName evidence="2">Uncharacterized protein</fullName>
    </submittedName>
</protein>
<sequence>MDVLKSDKESATLLDKPLDQKEAVGLSRSLDGQVGLQPPKTNNIHPLYQLARTQVPSQLDLGMNRTYSSFGSEGSLLESSRRRNGSSFSFQSNDSFRNSVLSSPEKPSSSTMKTSYVVINGFPFPLEIVFPKKISPKARLKVLKKEEDSVCVSRPATQPLPSKKSSPLLQSKSKSLLAIPEITVVDKKMDSELEPQLIFDDFRHGRYEPMAQTEACDDDDDISLYSSIKRLLYDSLEELETKQVPIASSCVSEDLSAKATSSANKSGAKREPLFYIAGYQEAARIIKSSDTLLEEKENQGNVLPEKLKVISCSPSLLDELCPQDNDHPSPSLQMLMSLNMLGDDLFMRDCLV</sequence>
<gene>
    <name evidence="2" type="ORF">OGAPHI_002246</name>
</gene>
<reference evidence="2" key="2">
    <citation type="submission" date="2021-01" db="EMBL/GenBank/DDBJ databases">
        <authorList>
            <person name="Schikora-Tamarit M.A."/>
        </authorList>
    </citation>
    <scope>NUCLEOTIDE SEQUENCE</scope>
    <source>
        <strain evidence="2">CBS6075</strain>
    </source>
</reference>
<dbReference type="GeneID" id="70234213"/>
<organism evidence="2 3">
    <name type="scientific">Ogataea philodendri</name>
    <dbReference type="NCBI Taxonomy" id="1378263"/>
    <lineage>
        <taxon>Eukaryota</taxon>
        <taxon>Fungi</taxon>
        <taxon>Dikarya</taxon>
        <taxon>Ascomycota</taxon>
        <taxon>Saccharomycotina</taxon>
        <taxon>Pichiomycetes</taxon>
        <taxon>Pichiales</taxon>
        <taxon>Pichiaceae</taxon>
        <taxon>Ogataea</taxon>
    </lineage>
</organism>
<keyword evidence="3" id="KW-1185">Reference proteome</keyword>
<feature type="compositionally biased region" description="Basic and acidic residues" evidence="1">
    <location>
        <begin position="1"/>
        <end position="22"/>
    </location>
</feature>
<dbReference type="Proteomes" id="UP000769157">
    <property type="component" value="Unassembled WGS sequence"/>
</dbReference>
<name>A0A9P8PAM9_9ASCO</name>
<dbReference type="OrthoDB" id="3995989at2759"/>
<comment type="caution">
    <text evidence="2">The sequence shown here is derived from an EMBL/GenBank/DDBJ whole genome shotgun (WGS) entry which is preliminary data.</text>
</comment>
<reference evidence="2" key="1">
    <citation type="journal article" date="2021" name="Open Biol.">
        <title>Shared evolutionary footprints suggest mitochondrial oxidative damage underlies multiple complex I losses in fungi.</title>
        <authorList>
            <person name="Schikora-Tamarit M.A."/>
            <person name="Marcet-Houben M."/>
            <person name="Nosek J."/>
            <person name="Gabaldon T."/>
        </authorList>
    </citation>
    <scope>NUCLEOTIDE SEQUENCE</scope>
    <source>
        <strain evidence="2">CBS6075</strain>
    </source>
</reference>
<proteinExistence type="predicted"/>
<dbReference type="EMBL" id="JAEUBE010000158">
    <property type="protein sequence ID" value="KAH3668492.1"/>
    <property type="molecule type" value="Genomic_DNA"/>
</dbReference>